<organism evidence="2 3">
    <name type="scientific">Olea europaea subsp. europaea</name>
    <dbReference type="NCBI Taxonomy" id="158383"/>
    <lineage>
        <taxon>Eukaryota</taxon>
        <taxon>Viridiplantae</taxon>
        <taxon>Streptophyta</taxon>
        <taxon>Embryophyta</taxon>
        <taxon>Tracheophyta</taxon>
        <taxon>Spermatophyta</taxon>
        <taxon>Magnoliopsida</taxon>
        <taxon>eudicotyledons</taxon>
        <taxon>Gunneridae</taxon>
        <taxon>Pentapetalae</taxon>
        <taxon>asterids</taxon>
        <taxon>lamiids</taxon>
        <taxon>Lamiales</taxon>
        <taxon>Oleaceae</taxon>
        <taxon>Oleeae</taxon>
        <taxon>Olea</taxon>
    </lineage>
</organism>
<evidence type="ECO:0000259" key="1">
    <source>
        <dbReference type="PROSITE" id="PS50181"/>
    </source>
</evidence>
<name>A0A8S0RHZ3_OLEEU</name>
<evidence type="ECO:0000313" key="2">
    <source>
        <dbReference type="EMBL" id="CAA2978646.1"/>
    </source>
</evidence>
<evidence type="ECO:0000313" key="3">
    <source>
        <dbReference type="Proteomes" id="UP000594638"/>
    </source>
</evidence>
<reference evidence="2 3" key="1">
    <citation type="submission" date="2019-12" db="EMBL/GenBank/DDBJ databases">
        <authorList>
            <person name="Alioto T."/>
            <person name="Alioto T."/>
            <person name="Gomez Garrido J."/>
        </authorList>
    </citation>
    <scope>NUCLEOTIDE SEQUENCE [LARGE SCALE GENOMIC DNA]</scope>
</reference>
<dbReference type="Gene3D" id="1.20.1280.50">
    <property type="match status" value="1"/>
</dbReference>
<dbReference type="InterPro" id="IPR036047">
    <property type="entry name" value="F-box-like_dom_sf"/>
</dbReference>
<gene>
    <name evidence="2" type="ORF">OLEA9_A020353</name>
</gene>
<feature type="domain" description="F-box" evidence="1">
    <location>
        <begin position="1"/>
        <end position="45"/>
    </location>
</feature>
<dbReference type="Proteomes" id="UP000594638">
    <property type="component" value="Unassembled WGS sequence"/>
</dbReference>
<dbReference type="InterPro" id="IPR001810">
    <property type="entry name" value="F-box_dom"/>
</dbReference>
<dbReference type="AlphaFoldDB" id="A0A8S0RHZ3"/>
<dbReference type="PROSITE" id="PS50181">
    <property type="entry name" value="FBOX"/>
    <property type="match status" value="1"/>
</dbReference>
<sequence>MTANIQDDVLREILVRLPPKFVFKFRCVSKRWNEIIQDSYFLRSYACGRKGSRDQLLGFILRAYKYPYPNTRPRSEPRIKVLPLHGKRIGAFPEKVGYFISSSNGLVLCGHHHPMKYYVINPLTKKWVSLPRPCNHYKEVSMGLVCEENTAQLVAKYKVVRTGKPAMLLDNRITIETYSSTTGKWVESVLVATDKFCVYPWPFIAPFVLNGVFHWVASPNFVVLYDPNENHIQLIENPINEMVRQSSVYSRSSDGLLWCGILTEFNLRIWMLPKSDQGYKRSCTIPKEEWVLVHGVTFESLCNDYSMIRDARLRPETHSSKFYSLVFSSWNPLIVLFRIGETVFVYNIPSKSVELLSYRGKPPIDYGGEYIWHPHFETHSLSSYYLQ</sequence>
<dbReference type="SMART" id="SM00256">
    <property type="entry name" value="FBOX"/>
    <property type="match status" value="1"/>
</dbReference>
<proteinExistence type="predicted"/>
<accession>A0A8S0RHZ3</accession>
<dbReference type="InterPro" id="IPR056592">
    <property type="entry name" value="Beta-prop_At3g26010-like"/>
</dbReference>
<dbReference type="PANTHER" id="PTHR31672:SF9">
    <property type="entry name" value="F-BOX DOMAIN-CONTAINING PROTEIN"/>
    <property type="match status" value="1"/>
</dbReference>
<dbReference type="Pfam" id="PF00646">
    <property type="entry name" value="F-box"/>
    <property type="match status" value="1"/>
</dbReference>
<dbReference type="EMBL" id="CACTIH010003621">
    <property type="protein sequence ID" value="CAA2978646.1"/>
    <property type="molecule type" value="Genomic_DNA"/>
</dbReference>
<dbReference type="Gramene" id="OE9A020353T1">
    <property type="protein sequence ID" value="OE9A020353C1"/>
    <property type="gene ID" value="OE9A020353"/>
</dbReference>
<comment type="caution">
    <text evidence="2">The sequence shown here is derived from an EMBL/GenBank/DDBJ whole genome shotgun (WGS) entry which is preliminary data.</text>
</comment>
<dbReference type="SUPFAM" id="SSF81383">
    <property type="entry name" value="F-box domain"/>
    <property type="match status" value="1"/>
</dbReference>
<dbReference type="Pfam" id="PF24750">
    <property type="entry name" value="b-prop_At3g26010-like"/>
    <property type="match status" value="1"/>
</dbReference>
<protein>
    <submittedName>
        <fullName evidence="2">F-box At5g03970</fullName>
    </submittedName>
</protein>
<dbReference type="PANTHER" id="PTHR31672">
    <property type="entry name" value="BNACNNG10540D PROTEIN"/>
    <property type="match status" value="1"/>
</dbReference>
<dbReference type="InterPro" id="IPR050796">
    <property type="entry name" value="SCF_F-box_component"/>
</dbReference>
<dbReference type="CDD" id="cd22157">
    <property type="entry name" value="F-box_AtFBW1-like"/>
    <property type="match status" value="1"/>
</dbReference>
<keyword evidence="3" id="KW-1185">Reference proteome</keyword>
<dbReference type="OrthoDB" id="913805at2759"/>